<accession>A0A0P6XKA1</accession>
<sequence>MKILVTGGSGFIGKHLVARLARTDHTVRCLVRSPERGARLTGFGVELALGDVTQPETLTEALRGMDCVIHLANVYTMWTPKPEEMWKVNVEGTRNLMDAAAQAGVSKVVYVSTVAVYGQPKEKPFHEDSTPGPKFFSTYARTKAEGDRIAWEYYHQRGLPLTVLYPGIVLGAGDDKASGEYIMDVIRRRVPSTIYHHSYATYVYVGDVVEAVLRAAETPASVGRKYLIGKTILNGKDYAAMIGAAADVRLPLIPFPDFVVTAAAYLQTWAAAVTHQPPHWGLSIDAAKTLKNGFAFDGSRAERELGLRYTPIRQALAEAVTWYRERWAAGK</sequence>
<keyword evidence="3" id="KW-1185">Reference proteome</keyword>
<comment type="caution">
    <text evidence="2">The sequence shown here is derived from an EMBL/GenBank/DDBJ whole genome shotgun (WGS) entry which is preliminary data.</text>
</comment>
<organism evidence="2 3">
    <name type="scientific">Levilinea saccharolytica</name>
    <dbReference type="NCBI Taxonomy" id="229921"/>
    <lineage>
        <taxon>Bacteria</taxon>
        <taxon>Bacillati</taxon>
        <taxon>Chloroflexota</taxon>
        <taxon>Anaerolineae</taxon>
        <taxon>Anaerolineales</taxon>
        <taxon>Anaerolineaceae</taxon>
        <taxon>Levilinea</taxon>
    </lineage>
</organism>
<dbReference type="STRING" id="229921.ADN01_08370"/>
<reference evidence="2 3" key="1">
    <citation type="submission" date="2015-07" db="EMBL/GenBank/DDBJ databases">
        <title>Genome sequence of Levilinea saccharolytica DSM 16555.</title>
        <authorList>
            <person name="Hemp J."/>
            <person name="Ward L.M."/>
            <person name="Pace L.A."/>
            <person name="Fischer W.W."/>
        </authorList>
    </citation>
    <scope>NUCLEOTIDE SEQUENCE [LARGE SCALE GENOMIC DNA]</scope>
    <source>
        <strain evidence="2 3">KIBI-1</strain>
    </source>
</reference>
<dbReference type="InterPro" id="IPR036291">
    <property type="entry name" value="NAD(P)-bd_dom_sf"/>
</dbReference>
<dbReference type="PANTHER" id="PTHR43245">
    <property type="entry name" value="BIFUNCTIONAL POLYMYXIN RESISTANCE PROTEIN ARNA"/>
    <property type="match status" value="1"/>
</dbReference>
<evidence type="ECO:0000313" key="2">
    <source>
        <dbReference type="EMBL" id="KPL83507.1"/>
    </source>
</evidence>
<dbReference type="InterPro" id="IPR050177">
    <property type="entry name" value="Lipid_A_modif_metabolic_enz"/>
</dbReference>
<dbReference type="Proteomes" id="UP000050501">
    <property type="component" value="Unassembled WGS sequence"/>
</dbReference>
<dbReference type="EMBL" id="LGCM01000031">
    <property type="protein sequence ID" value="KPL83507.1"/>
    <property type="molecule type" value="Genomic_DNA"/>
</dbReference>
<feature type="domain" description="NAD-dependent epimerase/dehydratase" evidence="1">
    <location>
        <begin position="3"/>
        <end position="229"/>
    </location>
</feature>
<gene>
    <name evidence="2" type="ORF">ADN01_08370</name>
</gene>
<proteinExistence type="predicted"/>
<dbReference type="OrthoDB" id="9807212at2"/>
<dbReference type="Pfam" id="PF01370">
    <property type="entry name" value="Epimerase"/>
    <property type="match status" value="1"/>
</dbReference>
<dbReference type="SUPFAM" id="SSF51735">
    <property type="entry name" value="NAD(P)-binding Rossmann-fold domains"/>
    <property type="match status" value="1"/>
</dbReference>
<dbReference type="InterPro" id="IPR001509">
    <property type="entry name" value="Epimerase_deHydtase"/>
</dbReference>
<dbReference type="RefSeq" id="WP_062418665.1">
    <property type="nucleotide sequence ID" value="NZ_DF967974.1"/>
</dbReference>
<protein>
    <recommendedName>
        <fullName evidence="1">NAD-dependent epimerase/dehydratase domain-containing protein</fullName>
    </recommendedName>
</protein>
<dbReference type="AlphaFoldDB" id="A0A0P6XKA1"/>
<name>A0A0P6XKA1_9CHLR</name>
<evidence type="ECO:0000259" key="1">
    <source>
        <dbReference type="Pfam" id="PF01370"/>
    </source>
</evidence>
<dbReference type="Gene3D" id="3.40.50.720">
    <property type="entry name" value="NAD(P)-binding Rossmann-like Domain"/>
    <property type="match status" value="1"/>
</dbReference>
<evidence type="ECO:0000313" key="3">
    <source>
        <dbReference type="Proteomes" id="UP000050501"/>
    </source>
</evidence>